<evidence type="ECO:0000313" key="16">
    <source>
        <dbReference type="Proteomes" id="UP000013776"/>
    </source>
</evidence>
<comment type="similarity">
    <text evidence="11">Belongs to the ZNF598/HEL2 family.</text>
</comment>
<reference evidence="15 16" key="1">
    <citation type="journal article" date="2013" name="MBio">
        <title>Genome sequencing of the plant pathogen Taphrina deformans, the causal agent of peach leaf curl.</title>
        <authorList>
            <person name="Cisse O.H."/>
            <person name="Almeida J.M.G.C.F."/>
            <person name="Fonseca A."/>
            <person name="Kumar A.A."/>
            <person name="Salojaervi J."/>
            <person name="Overmyer K."/>
            <person name="Hauser P.M."/>
            <person name="Pagni M."/>
        </authorList>
    </citation>
    <scope>NUCLEOTIDE SEQUENCE [LARGE SCALE GENOMIC DNA]</scope>
    <source>
        <strain evidence="16">PYCC 5710 / ATCC 11124 / CBS 356.35 / IMI 108563 / JCM 9778 / NBRC 8474</strain>
    </source>
</reference>
<keyword evidence="8" id="KW-0479">Metal-binding</keyword>
<dbReference type="PANTHER" id="PTHR22938">
    <property type="entry name" value="ZINC FINGER PROTEIN 598"/>
    <property type="match status" value="1"/>
</dbReference>
<dbReference type="OrthoDB" id="3838338at2759"/>
<comment type="catalytic activity">
    <reaction evidence="1">
        <text>S-ubiquitinyl-[E2 ubiquitin-conjugating enzyme]-L-cysteine + [acceptor protein]-L-lysine = [E2 ubiquitin-conjugating enzyme]-L-cysteine + N(6)-ubiquitinyl-[acceptor protein]-L-lysine.</text>
        <dbReference type="EC" id="2.3.2.27"/>
    </reaction>
</comment>
<dbReference type="CDD" id="cd16615">
    <property type="entry name" value="RING-HC_ZNF598"/>
    <property type="match status" value="1"/>
</dbReference>
<dbReference type="eggNOG" id="KOG2231">
    <property type="taxonomic scope" value="Eukaryota"/>
</dbReference>
<dbReference type="PANTHER" id="PTHR22938:SF0">
    <property type="entry name" value="E3 UBIQUITIN-PROTEIN LIGASE ZNF598"/>
    <property type="match status" value="1"/>
</dbReference>
<comment type="subcellular location">
    <subcellularLocation>
        <location evidence="2">Cytoplasm</location>
    </subcellularLocation>
</comment>
<evidence type="ECO:0000256" key="2">
    <source>
        <dbReference type="ARBA" id="ARBA00004496"/>
    </source>
</evidence>
<dbReference type="Pfam" id="PF23202">
    <property type="entry name" value="PAH_ZNF598"/>
    <property type="match status" value="1"/>
</dbReference>
<keyword evidence="10" id="KW-0862">Zinc</keyword>
<dbReference type="GO" id="GO:0061630">
    <property type="term" value="F:ubiquitin protein ligase activity"/>
    <property type="evidence" value="ECO:0007669"/>
    <property type="project" value="UniProtKB-EC"/>
</dbReference>
<comment type="caution">
    <text evidence="15">The sequence shown here is derived from an EMBL/GenBank/DDBJ whole genome shotgun (WGS) entry which is preliminary data.</text>
</comment>
<keyword evidence="5" id="KW-0963">Cytoplasm</keyword>
<dbReference type="GO" id="GO:0016567">
    <property type="term" value="P:protein ubiquitination"/>
    <property type="evidence" value="ECO:0007669"/>
    <property type="project" value="TreeGrafter"/>
</dbReference>
<dbReference type="InterPro" id="IPR056437">
    <property type="entry name" value="Znf-C2H2_ZNF598/HEL2"/>
</dbReference>
<evidence type="ECO:0000256" key="9">
    <source>
        <dbReference type="ARBA" id="ARBA00022771"/>
    </source>
</evidence>
<feature type="compositionally biased region" description="Polar residues" evidence="13">
    <location>
        <begin position="610"/>
        <end position="625"/>
    </location>
</feature>
<keyword evidence="6" id="KW-0597">Phosphoprotein</keyword>
<feature type="region of interest" description="Disordered" evidence="13">
    <location>
        <begin position="417"/>
        <end position="441"/>
    </location>
</feature>
<keyword evidence="9 12" id="KW-0863">Zinc-finger</keyword>
<dbReference type="Proteomes" id="UP000013776">
    <property type="component" value="Unassembled WGS sequence"/>
</dbReference>
<dbReference type="InterPro" id="IPR041888">
    <property type="entry name" value="RING-HC_ZNF598/HEL2"/>
</dbReference>
<feature type="compositionally biased region" description="Polar residues" evidence="13">
    <location>
        <begin position="651"/>
        <end position="674"/>
    </location>
</feature>
<proteinExistence type="inferred from homology"/>
<dbReference type="GO" id="GO:0005737">
    <property type="term" value="C:cytoplasm"/>
    <property type="evidence" value="ECO:0007669"/>
    <property type="project" value="UniProtKB-SubCell"/>
</dbReference>
<evidence type="ECO:0000256" key="3">
    <source>
        <dbReference type="ARBA" id="ARBA00004906"/>
    </source>
</evidence>
<evidence type="ECO:0000256" key="10">
    <source>
        <dbReference type="ARBA" id="ARBA00022833"/>
    </source>
</evidence>
<dbReference type="EC" id="2.3.2.27" evidence="4"/>
<dbReference type="GO" id="GO:0043022">
    <property type="term" value="F:ribosome binding"/>
    <property type="evidence" value="ECO:0007669"/>
    <property type="project" value="TreeGrafter"/>
</dbReference>
<feature type="region of interest" description="Disordered" evidence="13">
    <location>
        <begin position="453"/>
        <end position="494"/>
    </location>
</feature>
<name>R4XBW5_TAPDE</name>
<feature type="region of interest" description="Disordered" evidence="13">
    <location>
        <begin position="1"/>
        <end position="69"/>
    </location>
</feature>
<evidence type="ECO:0000256" key="4">
    <source>
        <dbReference type="ARBA" id="ARBA00012483"/>
    </source>
</evidence>
<evidence type="ECO:0000256" key="1">
    <source>
        <dbReference type="ARBA" id="ARBA00000900"/>
    </source>
</evidence>
<dbReference type="PROSITE" id="PS50089">
    <property type="entry name" value="ZF_RING_2"/>
    <property type="match status" value="1"/>
</dbReference>
<dbReference type="VEuPathDB" id="FungiDB:TAPDE_000475"/>
<feature type="compositionally biased region" description="Low complexity" evidence="13">
    <location>
        <begin position="457"/>
        <end position="481"/>
    </location>
</feature>
<evidence type="ECO:0000256" key="13">
    <source>
        <dbReference type="SAM" id="MobiDB-lite"/>
    </source>
</evidence>
<dbReference type="Pfam" id="PF25447">
    <property type="entry name" value="RING_ZNF598"/>
    <property type="match status" value="1"/>
</dbReference>
<dbReference type="AlphaFoldDB" id="R4XBW5"/>
<evidence type="ECO:0000256" key="7">
    <source>
        <dbReference type="ARBA" id="ARBA00022679"/>
    </source>
</evidence>
<dbReference type="Pfam" id="PF23230">
    <property type="entry name" value="zf-C2H2_13"/>
    <property type="match status" value="1"/>
</dbReference>
<dbReference type="STRING" id="1097556.R4XBW5"/>
<feature type="region of interest" description="Disordered" evidence="13">
    <location>
        <begin position="607"/>
        <end position="639"/>
    </location>
</feature>
<dbReference type="EMBL" id="CAHR02000016">
    <property type="protein sequence ID" value="CCG80835.1"/>
    <property type="molecule type" value="Genomic_DNA"/>
</dbReference>
<comment type="pathway">
    <text evidence="3">Protein modification; protein ubiquitination.</text>
</comment>
<evidence type="ECO:0000256" key="6">
    <source>
        <dbReference type="ARBA" id="ARBA00022553"/>
    </source>
</evidence>
<organism evidence="15 16">
    <name type="scientific">Taphrina deformans (strain PYCC 5710 / ATCC 11124 / CBS 356.35 / IMI 108563 / JCM 9778 / NBRC 8474)</name>
    <name type="common">Peach leaf curl fungus</name>
    <name type="synonym">Lalaria deformans</name>
    <dbReference type="NCBI Taxonomy" id="1097556"/>
    <lineage>
        <taxon>Eukaryota</taxon>
        <taxon>Fungi</taxon>
        <taxon>Dikarya</taxon>
        <taxon>Ascomycota</taxon>
        <taxon>Taphrinomycotina</taxon>
        <taxon>Taphrinomycetes</taxon>
        <taxon>Taphrinales</taxon>
        <taxon>Taphrinaceae</taxon>
        <taxon>Taphrina</taxon>
    </lineage>
</organism>
<feature type="compositionally biased region" description="Polar residues" evidence="13">
    <location>
        <begin position="697"/>
        <end position="712"/>
    </location>
</feature>
<dbReference type="SMART" id="SM00355">
    <property type="entry name" value="ZnF_C2H2"/>
    <property type="match status" value="4"/>
</dbReference>
<dbReference type="InterPro" id="IPR044288">
    <property type="entry name" value="ZNF598/HEL2"/>
</dbReference>
<keyword evidence="16" id="KW-1185">Reference proteome</keyword>
<dbReference type="InterPro" id="IPR057634">
    <property type="entry name" value="PAH_ZNF598/HEL2"/>
</dbReference>
<evidence type="ECO:0000259" key="14">
    <source>
        <dbReference type="PROSITE" id="PS50089"/>
    </source>
</evidence>
<feature type="compositionally biased region" description="Basic and acidic residues" evidence="13">
    <location>
        <begin position="11"/>
        <end position="29"/>
    </location>
</feature>
<dbReference type="SUPFAM" id="SSF57850">
    <property type="entry name" value="RING/U-box"/>
    <property type="match status" value="1"/>
</dbReference>
<evidence type="ECO:0000313" key="15">
    <source>
        <dbReference type="EMBL" id="CCG80835.1"/>
    </source>
</evidence>
<evidence type="ECO:0000256" key="8">
    <source>
        <dbReference type="ARBA" id="ARBA00022723"/>
    </source>
</evidence>
<accession>R4XBW5</accession>
<feature type="compositionally biased region" description="Basic residues" evidence="13">
    <location>
        <begin position="30"/>
        <end position="40"/>
    </location>
</feature>
<dbReference type="GO" id="GO:0072344">
    <property type="term" value="P:rescue of stalled ribosome"/>
    <property type="evidence" value="ECO:0007669"/>
    <property type="project" value="InterPro"/>
</dbReference>
<keyword evidence="7" id="KW-0808">Transferase</keyword>
<evidence type="ECO:0000256" key="11">
    <source>
        <dbReference type="ARBA" id="ARBA00035113"/>
    </source>
</evidence>
<feature type="region of interest" description="Disordered" evidence="13">
    <location>
        <begin position="651"/>
        <end position="748"/>
    </location>
</feature>
<sequence length="748" mass="81715">MSSNPGAVEFVPRHADHGDTNGSHPDPKKPRSGRRGRGRGHSSGMPRQDSARDGPPGLGSHDSDGVGQAQVQVQAPVAKSNVDGPIVDDDAEICFICAEPVHFSAITACNHRTCHICALRLRALYRNFACAYCKTESKDILFTLPSEKLFTKYGPESISAKDDKLGISFETPTIMEETMILMRFNCPVDTCDVAASGWPDLKFHVKQAHNQLLCDLCVKNKKIFTHEHELFSAQGLRNHYKFGDRDSQDGNGFKGHPECGFCRNKAFYDDDELFKHCRDNHERCHVCDQLDNGPGRAQYFQDYDKLDQHFRRDHFKCPDQRCLDQKFVVFGSELDLKAHQLEAHPHGMTGQALKDARKISTSFAGYEGPANARGNRNRRADIQFQSSTPTNTHLSREQQALQRQFEYQQSRAQMSGFGYALSEPDPPPPQPAMQVPVPSPAQQRAPLIEAFPALGGSATPSSTATAKKNKASKSADSSVAKPTQQNSADVPTGELSKHQALLNRVRMIVSYDDETVALFKTNMAQFRSTNITAAELVTNLVTLLETQLETAGSVITGAADVLDSDTKRNDLLAAWRDYKIKSTPEKPVFGGVNTSSVGGQRILSIKNRASRTASQTSSVWNTASASAPRGKDPVGQAASKLAQMHVASGRGSTYTPAWSASAANSKPASGTSTPRDAAVQDFPSLPAGSRNRVDTRQYFQSSGWGQPQNNTGAVIGPEDYEDEPPVAATKGKKKPKKQLLFSQGLQRG</sequence>
<dbReference type="InterPro" id="IPR001841">
    <property type="entry name" value="Znf_RING"/>
</dbReference>
<evidence type="ECO:0000256" key="5">
    <source>
        <dbReference type="ARBA" id="ARBA00022490"/>
    </source>
</evidence>
<dbReference type="InterPro" id="IPR013087">
    <property type="entry name" value="Znf_C2H2_type"/>
</dbReference>
<feature type="domain" description="RING-type" evidence="14">
    <location>
        <begin position="94"/>
        <end position="134"/>
    </location>
</feature>
<evidence type="ECO:0000256" key="12">
    <source>
        <dbReference type="PROSITE-ProRule" id="PRU00175"/>
    </source>
</evidence>
<gene>
    <name evidence="15" type="ORF">TAPDE_000475</name>
</gene>
<feature type="compositionally biased region" description="Low complexity" evidence="13">
    <location>
        <begin position="432"/>
        <end position="441"/>
    </location>
</feature>
<dbReference type="GO" id="GO:0008270">
    <property type="term" value="F:zinc ion binding"/>
    <property type="evidence" value="ECO:0007669"/>
    <property type="project" value="UniProtKB-KW"/>
</dbReference>
<protein>
    <recommendedName>
        <fullName evidence="4">RING-type E3 ubiquitin transferase</fullName>
        <ecNumber evidence="4">2.3.2.27</ecNumber>
    </recommendedName>
</protein>